<dbReference type="PANTHER" id="PTHR46696:SF1">
    <property type="entry name" value="CYTOCHROME P450 YJIB-RELATED"/>
    <property type="match status" value="1"/>
</dbReference>
<dbReference type="SUPFAM" id="SSF48264">
    <property type="entry name" value="Cytochrome P450"/>
    <property type="match status" value="1"/>
</dbReference>
<dbReference type="RefSeq" id="WP_279246013.1">
    <property type="nucleotide sequence ID" value="NZ_SHNN01000002.1"/>
</dbReference>
<accession>A0ABT3TKT4</accession>
<proteinExistence type="inferred from homology"/>
<organism evidence="3 4">
    <name type="scientific">Candidatus Litorirhabdus singularis</name>
    <dbReference type="NCBI Taxonomy" id="2518993"/>
    <lineage>
        <taxon>Bacteria</taxon>
        <taxon>Pseudomonadati</taxon>
        <taxon>Pseudomonadota</taxon>
        <taxon>Gammaproteobacteria</taxon>
        <taxon>Cellvibrionales</taxon>
        <taxon>Halieaceae</taxon>
        <taxon>Candidatus Litorirhabdus</taxon>
    </lineage>
</organism>
<reference evidence="3" key="1">
    <citation type="submission" date="2019-02" db="EMBL/GenBank/DDBJ databases">
        <authorList>
            <person name="Li S.-H."/>
        </authorList>
    </citation>
    <scope>NUCLEOTIDE SEQUENCE</scope>
    <source>
        <strain evidence="3">IMCC14734</strain>
    </source>
</reference>
<comment type="caution">
    <text evidence="3">The sequence shown here is derived from an EMBL/GenBank/DDBJ whole genome shotgun (WGS) entry which is preliminary data.</text>
</comment>
<evidence type="ECO:0000256" key="1">
    <source>
        <dbReference type="ARBA" id="ARBA00001971"/>
    </source>
</evidence>
<dbReference type="EMBL" id="SHNN01000002">
    <property type="protein sequence ID" value="MCX2982019.1"/>
    <property type="molecule type" value="Genomic_DNA"/>
</dbReference>
<sequence>MSHFVPLEVSVFDAAFTLDPYPFIEHLYEQEEVLGFTSEGMNFCFRFEDCHDLIAAHKNVAREPVSVDEAANKLFSENYPARAWHYQYSLTDVKAKALLGRYLTMLLDKLRVDDIERAFSRFRQSGRHDDYMIEVRLLPMRMLLSAWGFTYTDAQLTSLYDDSVALVKSFEHFDNEAMLRKGDEAMSRTRAYVAEQFNNAPAGTLLDEFSRASREAGFDDNDGIASLVTFVQSTPNTLSVSTALMLRNIMRYPDAVAPLRENPDRVSESIIMEFLRRDNHVKALSRQVHNSFTLRGKDLAVGDSLFIFYPGVNMDPTHWDAPLTLNFKREFTRDNHNIFGGSRYSCIGSRIALKYFSYVLPSMLANVDKGSRLIKEEIEVDGEWIAERVITKLPILVP</sequence>
<keyword evidence="4" id="KW-1185">Reference proteome</keyword>
<evidence type="ECO:0000313" key="3">
    <source>
        <dbReference type="EMBL" id="MCX2982019.1"/>
    </source>
</evidence>
<dbReference type="Pfam" id="PF00067">
    <property type="entry name" value="p450"/>
    <property type="match status" value="1"/>
</dbReference>
<dbReference type="InterPro" id="IPR036396">
    <property type="entry name" value="Cyt_P450_sf"/>
</dbReference>
<comment type="similarity">
    <text evidence="2">Belongs to the cytochrome P450 family.</text>
</comment>
<dbReference type="Gene3D" id="1.10.630.10">
    <property type="entry name" value="Cytochrome P450"/>
    <property type="match status" value="1"/>
</dbReference>
<evidence type="ECO:0000313" key="4">
    <source>
        <dbReference type="Proteomes" id="UP001143362"/>
    </source>
</evidence>
<evidence type="ECO:0000256" key="2">
    <source>
        <dbReference type="ARBA" id="ARBA00010617"/>
    </source>
</evidence>
<gene>
    <name evidence="3" type="ORF">EYC98_14240</name>
</gene>
<name>A0ABT3TKT4_9GAMM</name>
<protein>
    <submittedName>
        <fullName evidence="3">Cytochrome P450</fullName>
    </submittedName>
</protein>
<comment type="cofactor">
    <cofactor evidence="1">
        <name>heme</name>
        <dbReference type="ChEBI" id="CHEBI:30413"/>
    </cofactor>
</comment>
<dbReference type="InterPro" id="IPR001128">
    <property type="entry name" value="Cyt_P450"/>
</dbReference>
<dbReference type="PANTHER" id="PTHR46696">
    <property type="entry name" value="P450, PUTATIVE (EUROFUNG)-RELATED"/>
    <property type="match status" value="1"/>
</dbReference>
<dbReference type="Proteomes" id="UP001143362">
    <property type="component" value="Unassembled WGS sequence"/>
</dbReference>